<dbReference type="GO" id="GO:0016853">
    <property type="term" value="F:isomerase activity"/>
    <property type="evidence" value="ECO:0007669"/>
    <property type="project" value="UniProtKB-KW"/>
</dbReference>
<accession>A0A6I4TB67</accession>
<reference evidence="2 3" key="1">
    <citation type="submission" date="2019-12" db="EMBL/GenBank/DDBJ databases">
        <title>Genomic-based taxomic classification of the family Erythrobacteraceae.</title>
        <authorList>
            <person name="Xu L."/>
        </authorList>
    </citation>
    <scope>NUCLEOTIDE SEQUENCE [LARGE SCALE GENOMIC DNA]</scope>
    <source>
        <strain evidence="2 3">100921-2</strain>
    </source>
</reference>
<keyword evidence="3" id="KW-1185">Reference proteome</keyword>
<dbReference type="OrthoDB" id="459617at2"/>
<protein>
    <submittedName>
        <fullName evidence="2">Steroid delta-isomerase</fullName>
    </submittedName>
</protein>
<comment type="caution">
    <text evidence="2">The sequence shown here is derived from an EMBL/GenBank/DDBJ whole genome shotgun (WGS) entry which is preliminary data.</text>
</comment>
<dbReference type="Gene3D" id="3.10.450.50">
    <property type="match status" value="1"/>
</dbReference>
<dbReference type="RefSeq" id="WP_160610117.1">
    <property type="nucleotide sequence ID" value="NZ_WTZA01000001.1"/>
</dbReference>
<dbReference type="Pfam" id="PF12680">
    <property type="entry name" value="SnoaL_2"/>
    <property type="match status" value="1"/>
</dbReference>
<dbReference type="InterPro" id="IPR037401">
    <property type="entry name" value="SnoaL-like"/>
</dbReference>
<dbReference type="InterPro" id="IPR032710">
    <property type="entry name" value="NTF2-like_dom_sf"/>
</dbReference>
<proteinExistence type="predicted"/>
<sequence length="124" mass="13295">MPTPEQMQAAVHAYVDAFAREDSEGVVALFAEDATVEDPVGTPAKVGHDAIREFYTMSIGTGAKLELQGPIRVGGDFAAFAFQVRLKMGEADATVDVIDVFRFDDAGKVRSMQAFFGPGNFTGM</sequence>
<evidence type="ECO:0000259" key="1">
    <source>
        <dbReference type="Pfam" id="PF12680"/>
    </source>
</evidence>
<dbReference type="Proteomes" id="UP000439522">
    <property type="component" value="Unassembled WGS sequence"/>
</dbReference>
<evidence type="ECO:0000313" key="2">
    <source>
        <dbReference type="EMBL" id="MXO74353.1"/>
    </source>
</evidence>
<gene>
    <name evidence="2" type="ORF">GRI40_03825</name>
</gene>
<organism evidence="2 3">
    <name type="scientific">Tsuneonella aeria</name>
    <dbReference type="NCBI Taxonomy" id="1837929"/>
    <lineage>
        <taxon>Bacteria</taxon>
        <taxon>Pseudomonadati</taxon>
        <taxon>Pseudomonadota</taxon>
        <taxon>Alphaproteobacteria</taxon>
        <taxon>Sphingomonadales</taxon>
        <taxon>Erythrobacteraceae</taxon>
        <taxon>Tsuneonella</taxon>
    </lineage>
</organism>
<dbReference type="AlphaFoldDB" id="A0A6I4TB67"/>
<feature type="domain" description="SnoaL-like" evidence="1">
    <location>
        <begin position="11"/>
        <end position="111"/>
    </location>
</feature>
<name>A0A6I4TB67_9SPHN</name>
<dbReference type="EMBL" id="WTZA01000001">
    <property type="protein sequence ID" value="MXO74353.1"/>
    <property type="molecule type" value="Genomic_DNA"/>
</dbReference>
<dbReference type="SUPFAM" id="SSF54427">
    <property type="entry name" value="NTF2-like"/>
    <property type="match status" value="1"/>
</dbReference>
<evidence type="ECO:0000313" key="3">
    <source>
        <dbReference type="Proteomes" id="UP000439522"/>
    </source>
</evidence>
<keyword evidence="2" id="KW-0413">Isomerase</keyword>